<dbReference type="RefSeq" id="WP_339391385.1">
    <property type="nucleotide sequence ID" value="NZ_BAAAAF010000001.1"/>
</dbReference>
<dbReference type="EMBL" id="BAAAAF010000001">
    <property type="protein sequence ID" value="GAA0034406.1"/>
    <property type="molecule type" value="Genomic_DNA"/>
</dbReference>
<keyword evidence="3" id="KW-1185">Reference proteome</keyword>
<sequence>MAATVKVSEALRNRLKKQAARDGLTLGAHLERLADAEDRRRRLASLGTAIASTSLADRRSHHAESREWEAAEDADLGERAP</sequence>
<dbReference type="Proteomes" id="UP001498238">
    <property type="component" value="Unassembled WGS sequence"/>
</dbReference>
<reference evidence="2 3" key="1">
    <citation type="submission" date="2024-01" db="EMBL/GenBank/DDBJ databases">
        <title>Characterization of antibiotic resistant novel bacterial strains and their environmental applications.</title>
        <authorList>
            <person name="Manzoor S."/>
            <person name="Abbas S."/>
            <person name="Arshad M."/>
            <person name="Ahmed I."/>
        </authorList>
    </citation>
    <scope>NUCLEOTIDE SEQUENCE [LARGE SCALE GENOMIC DNA]</scope>
    <source>
        <strain evidence="2 3">NCCP-602</strain>
    </source>
</reference>
<accession>A0ABN0SK12</accession>
<evidence type="ECO:0000313" key="3">
    <source>
        <dbReference type="Proteomes" id="UP001498238"/>
    </source>
</evidence>
<organism evidence="2 3">
    <name type="scientific">Brevibacterium metallidurans</name>
    <dbReference type="NCBI Taxonomy" id="1482676"/>
    <lineage>
        <taxon>Bacteria</taxon>
        <taxon>Bacillati</taxon>
        <taxon>Actinomycetota</taxon>
        <taxon>Actinomycetes</taxon>
        <taxon>Micrococcales</taxon>
        <taxon>Brevibacteriaceae</taxon>
        <taxon>Brevibacterium</taxon>
    </lineage>
</organism>
<evidence type="ECO:0000313" key="2">
    <source>
        <dbReference type="EMBL" id="GAA0034406.1"/>
    </source>
</evidence>
<feature type="region of interest" description="Disordered" evidence="1">
    <location>
        <begin position="54"/>
        <end position="81"/>
    </location>
</feature>
<feature type="compositionally biased region" description="Basic and acidic residues" evidence="1">
    <location>
        <begin position="56"/>
        <end position="69"/>
    </location>
</feature>
<comment type="caution">
    <text evidence="2">The sequence shown here is derived from an EMBL/GenBank/DDBJ whole genome shotgun (WGS) entry which is preliminary data.</text>
</comment>
<name>A0ABN0SK12_9MICO</name>
<protein>
    <submittedName>
        <fullName evidence="2">Uncharacterized protein</fullName>
    </submittedName>
</protein>
<evidence type="ECO:0000256" key="1">
    <source>
        <dbReference type="SAM" id="MobiDB-lite"/>
    </source>
</evidence>
<gene>
    <name evidence="2" type="ORF">NCCP602_03670</name>
</gene>
<proteinExistence type="predicted"/>